<keyword evidence="11" id="KW-0677">Repeat</keyword>
<dbReference type="FunFam" id="3.80.10.10:FF:000215">
    <property type="entry name" value="Receptor-like protein kinase HSL1"/>
    <property type="match status" value="1"/>
</dbReference>
<evidence type="ECO:0000256" key="19">
    <source>
        <dbReference type="PROSITE-ProRule" id="PRU10141"/>
    </source>
</evidence>
<dbReference type="Pfam" id="PF00560">
    <property type="entry name" value="LRR_1"/>
    <property type="match status" value="6"/>
</dbReference>
<keyword evidence="10 21" id="KW-0732">Signal</keyword>
<evidence type="ECO:0000256" key="21">
    <source>
        <dbReference type="SAM" id="SignalP"/>
    </source>
</evidence>
<keyword evidence="16 20" id="KW-0472">Membrane</keyword>
<evidence type="ECO:0000256" key="13">
    <source>
        <dbReference type="ARBA" id="ARBA00022777"/>
    </source>
</evidence>
<evidence type="ECO:0000256" key="3">
    <source>
        <dbReference type="ARBA" id="ARBA00022473"/>
    </source>
</evidence>
<reference evidence="24" key="2">
    <citation type="submission" date="2025-08" db="UniProtKB">
        <authorList>
            <consortium name="RefSeq"/>
        </authorList>
    </citation>
    <scope>IDENTIFICATION</scope>
    <source>
        <tissue evidence="24">Leaf</tissue>
    </source>
</reference>
<dbReference type="Gene3D" id="3.80.10.10">
    <property type="entry name" value="Ribonuclease Inhibitor"/>
    <property type="match status" value="4"/>
</dbReference>
<dbReference type="InterPro" id="IPR050647">
    <property type="entry name" value="Plant_LRR-RLKs"/>
</dbReference>
<protein>
    <submittedName>
        <fullName evidence="24">Receptor protein-tyrosine kinase CEPR2</fullName>
    </submittedName>
</protein>
<evidence type="ECO:0000313" key="23">
    <source>
        <dbReference type="Proteomes" id="UP000827889"/>
    </source>
</evidence>
<dbReference type="Proteomes" id="UP000827889">
    <property type="component" value="Chromosome 2"/>
</dbReference>
<dbReference type="SUPFAM" id="SSF52058">
    <property type="entry name" value="L domain-like"/>
    <property type="match status" value="3"/>
</dbReference>
<dbReference type="PANTHER" id="PTHR48056:SF20">
    <property type="entry name" value="PROTEIN KINASE DOMAIN-CONTAINING PROTEIN"/>
    <property type="match status" value="1"/>
</dbReference>
<evidence type="ECO:0000256" key="14">
    <source>
        <dbReference type="ARBA" id="ARBA00022840"/>
    </source>
</evidence>
<accession>A0A8B8NK53</accession>
<keyword evidence="7" id="KW-0433">Leucine-rich repeat</keyword>
<feature type="signal peptide" evidence="21">
    <location>
        <begin position="1"/>
        <end position="40"/>
    </location>
</feature>
<dbReference type="InterPro" id="IPR000719">
    <property type="entry name" value="Prot_kinase_dom"/>
</dbReference>
<feature type="transmembrane region" description="Helical" evidence="20">
    <location>
        <begin position="629"/>
        <end position="649"/>
    </location>
</feature>
<dbReference type="Pfam" id="PF13855">
    <property type="entry name" value="LRR_8"/>
    <property type="match status" value="1"/>
</dbReference>
<evidence type="ECO:0000256" key="7">
    <source>
        <dbReference type="ARBA" id="ARBA00022614"/>
    </source>
</evidence>
<evidence type="ECO:0000259" key="22">
    <source>
        <dbReference type="PROSITE" id="PS50011"/>
    </source>
</evidence>
<keyword evidence="12 19" id="KW-0547">Nucleotide-binding</keyword>
<feature type="binding site" evidence="19">
    <location>
        <position position="722"/>
    </location>
    <ligand>
        <name>ATP</name>
        <dbReference type="ChEBI" id="CHEBI:30616"/>
    </ligand>
</feature>
<dbReference type="GO" id="GO:0005524">
    <property type="term" value="F:ATP binding"/>
    <property type="evidence" value="ECO:0007669"/>
    <property type="project" value="UniProtKB-UniRule"/>
</dbReference>
<dbReference type="FunFam" id="3.80.10.10:FF:000234">
    <property type="entry name" value="Probable inactive receptor kinase RLK902"/>
    <property type="match status" value="1"/>
</dbReference>
<keyword evidence="9 20" id="KW-0812">Transmembrane</keyword>
<dbReference type="InterPro" id="IPR017441">
    <property type="entry name" value="Protein_kinase_ATP_BS"/>
</dbReference>
<evidence type="ECO:0000256" key="9">
    <source>
        <dbReference type="ARBA" id="ARBA00022692"/>
    </source>
</evidence>
<dbReference type="SMART" id="SM00369">
    <property type="entry name" value="LRR_TYP"/>
    <property type="match status" value="6"/>
</dbReference>
<dbReference type="RefSeq" id="XP_030522438.1">
    <property type="nucleotide sequence ID" value="XM_030666578.2"/>
</dbReference>
<organism evidence="23 24">
    <name type="scientific">Rhodamnia argentea</name>
    <dbReference type="NCBI Taxonomy" id="178133"/>
    <lineage>
        <taxon>Eukaryota</taxon>
        <taxon>Viridiplantae</taxon>
        <taxon>Streptophyta</taxon>
        <taxon>Embryophyta</taxon>
        <taxon>Tracheophyta</taxon>
        <taxon>Spermatophyta</taxon>
        <taxon>Magnoliopsida</taxon>
        <taxon>eudicotyledons</taxon>
        <taxon>Gunneridae</taxon>
        <taxon>Pentapetalae</taxon>
        <taxon>rosids</taxon>
        <taxon>malvids</taxon>
        <taxon>Myrtales</taxon>
        <taxon>Myrtaceae</taxon>
        <taxon>Myrtoideae</taxon>
        <taxon>Myrteae</taxon>
        <taxon>Australasian group</taxon>
        <taxon>Rhodamnia</taxon>
    </lineage>
</organism>
<gene>
    <name evidence="24" type="primary">LOC115735359</name>
</gene>
<keyword evidence="3" id="KW-0217">Developmental protein</keyword>
<dbReference type="InterPro" id="IPR008271">
    <property type="entry name" value="Ser/Thr_kinase_AS"/>
</dbReference>
<reference evidence="23" key="1">
    <citation type="submission" date="2025-05" db="UniProtKB">
        <authorList>
            <consortium name="RefSeq"/>
        </authorList>
    </citation>
    <scope>NUCLEOTIDE SEQUENCE [LARGE SCALE GENOMIC DNA]</scope>
</reference>
<dbReference type="FunFam" id="3.30.200.20:FF:000511">
    <property type="entry name" value="Leucine-rich receptor-like protein kinase family protein"/>
    <property type="match status" value="1"/>
</dbReference>
<dbReference type="InterPro" id="IPR003591">
    <property type="entry name" value="Leu-rich_rpt_typical-subtyp"/>
</dbReference>
<dbReference type="GO" id="GO:0048367">
    <property type="term" value="P:shoot system development"/>
    <property type="evidence" value="ECO:0007669"/>
    <property type="project" value="UniProtKB-ARBA"/>
</dbReference>
<evidence type="ECO:0000256" key="8">
    <source>
        <dbReference type="ARBA" id="ARBA00022679"/>
    </source>
</evidence>
<dbReference type="Pfam" id="PF00069">
    <property type="entry name" value="Pkinase"/>
    <property type="match status" value="1"/>
</dbReference>
<evidence type="ECO:0000256" key="11">
    <source>
        <dbReference type="ARBA" id="ARBA00022737"/>
    </source>
</evidence>
<keyword evidence="5" id="KW-0723">Serine/threonine-protein kinase</keyword>
<dbReference type="FunFam" id="1.10.510.10:FF:000632">
    <property type="entry name" value="leucine-rich repeat receptor-like protein kinase TDR"/>
    <property type="match status" value="1"/>
</dbReference>
<dbReference type="PANTHER" id="PTHR48056">
    <property type="entry name" value="LRR RECEPTOR-LIKE SERINE/THREONINE-PROTEIN KINASE-RELATED"/>
    <property type="match status" value="1"/>
</dbReference>
<evidence type="ECO:0000313" key="24">
    <source>
        <dbReference type="RefSeq" id="XP_030522438.1"/>
    </source>
</evidence>
<evidence type="ECO:0000256" key="5">
    <source>
        <dbReference type="ARBA" id="ARBA00022527"/>
    </source>
</evidence>
<dbReference type="GeneID" id="115735359"/>
<dbReference type="GO" id="GO:1905393">
    <property type="term" value="P:plant organ formation"/>
    <property type="evidence" value="ECO:0007669"/>
    <property type="project" value="UniProtKB-ARBA"/>
</dbReference>
<name>A0A8B8NK53_9MYRT</name>
<dbReference type="GO" id="GO:0009791">
    <property type="term" value="P:post-embryonic development"/>
    <property type="evidence" value="ECO:0007669"/>
    <property type="project" value="UniProtKB-ARBA"/>
</dbReference>
<dbReference type="GO" id="GO:0004674">
    <property type="term" value="F:protein serine/threonine kinase activity"/>
    <property type="evidence" value="ECO:0007669"/>
    <property type="project" value="UniProtKB-KW"/>
</dbReference>
<dbReference type="InterPro" id="IPR001611">
    <property type="entry name" value="Leu-rich_rpt"/>
</dbReference>
<comment type="similarity">
    <text evidence="2">Belongs to the protein kinase superfamily. Ser/Thr protein kinase family.</text>
</comment>
<dbReference type="GO" id="GO:0005886">
    <property type="term" value="C:plasma membrane"/>
    <property type="evidence" value="ECO:0007669"/>
    <property type="project" value="UniProtKB-SubCell"/>
</dbReference>
<keyword evidence="4" id="KW-1003">Cell membrane</keyword>
<dbReference type="InterPro" id="IPR011009">
    <property type="entry name" value="Kinase-like_dom_sf"/>
</dbReference>
<comment type="subcellular location">
    <subcellularLocation>
        <location evidence="1">Cell membrane</location>
        <topology evidence="1">Single-pass membrane protein</topology>
    </subcellularLocation>
</comment>
<feature type="chain" id="PRO_5034725790" evidence="21">
    <location>
        <begin position="41"/>
        <end position="1006"/>
    </location>
</feature>
<keyword evidence="13 24" id="KW-0418">Kinase</keyword>
<keyword evidence="6" id="KW-0597">Phosphoprotein</keyword>
<feature type="domain" description="Protein kinase" evidence="22">
    <location>
        <begin position="693"/>
        <end position="972"/>
    </location>
</feature>
<dbReference type="Pfam" id="PF08263">
    <property type="entry name" value="LRRNT_2"/>
    <property type="match status" value="1"/>
</dbReference>
<evidence type="ECO:0000256" key="4">
    <source>
        <dbReference type="ARBA" id="ARBA00022475"/>
    </source>
</evidence>
<dbReference type="OrthoDB" id="676979at2759"/>
<dbReference type="Gene3D" id="1.10.510.10">
    <property type="entry name" value="Transferase(Phosphotransferase) domain 1"/>
    <property type="match status" value="1"/>
</dbReference>
<dbReference type="SMART" id="SM00220">
    <property type="entry name" value="S_TKc"/>
    <property type="match status" value="1"/>
</dbReference>
<evidence type="ECO:0000256" key="12">
    <source>
        <dbReference type="ARBA" id="ARBA00022741"/>
    </source>
</evidence>
<keyword evidence="8" id="KW-0808">Transferase</keyword>
<dbReference type="InterPro" id="IPR013210">
    <property type="entry name" value="LRR_N_plant-typ"/>
</dbReference>
<proteinExistence type="inferred from homology"/>
<keyword evidence="23" id="KW-1185">Reference proteome</keyword>
<dbReference type="PROSITE" id="PS51450">
    <property type="entry name" value="LRR"/>
    <property type="match status" value="1"/>
</dbReference>
<evidence type="ECO:0000256" key="16">
    <source>
        <dbReference type="ARBA" id="ARBA00023136"/>
    </source>
</evidence>
<dbReference type="GO" id="GO:0048608">
    <property type="term" value="P:reproductive structure development"/>
    <property type="evidence" value="ECO:0007669"/>
    <property type="project" value="UniProtKB-ARBA"/>
</dbReference>
<keyword evidence="18" id="KW-0325">Glycoprotein</keyword>
<keyword evidence="15 20" id="KW-1133">Transmembrane helix</keyword>
<dbReference type="KEGG" id="rarg:115735359"/>
<dbReference type="Gene3D" id="3.30.200.20">
    <property type="entry name" value="Phosphorylase Kinase, domain 1"/>
    <property type="match status" value="1"/>
</dbReference>
<sequence length="1006" mass="110193">MTFPPPGFFTMARASLLCLPLRFIVVSLVFLCCQVPPCTPLTVETRPLLEIKAQLIDTLNVLESWKESGSPCDFFGVTCDKVSGEVVGISLEGESLSGVISPSVSKLRSLASLSLPLNSISGKIPGELANCSNLKFLNLTDNHMVGSVPDLSALKSLEVLDISANSLSGKLPGWVANLTGLVSLSLGDNDYDEGEIPESLGNLQNLTWLNLGRSHLIGEIPESIFELTALETLDLSVNNISGTLSKSISKLRNLKKIELFINNLTGELPPEFVELTALQEFDISANNLHGELPPEIVNLKNLTVFQLHGNNFSGVLPEGFGDLRYLIGFSIYRNSFSGDFPANFGRYSPLISIDISENPFSGEFPRFLCENRTLQFLLAVGNNFSGGLPDSYAECKSLVRLRINQNQLSGPIPDGVWALPYAKMIDFGDNNFSGVVSSDIGNSTRLNQLVLQNNRFSGEVPSELGKLWNLEKLYLMNNSFSGNIPPEIGNLGQLWSLHLEENSLTGPIPAELGGCSKLVDLNLASNTLSGNIPNSLSWMISLNSLNVSGNKLTGSIPESLAKLKLSSIDVSENQLSGEIPADLLRIGGTKAFLGNMGFCVDQNSGPLGNSDIKICSEKHPRRGIFADKLALFSIILSALVVVLVGLLLVSYKNFRHVEADPVNSMEEEKETHPKWKLASFHRVEIDADEICNLEEENLIGIGGTGKVYRVELKKSDGTVAVKQLWKADGAKLVLTEMETLGNIRHRNILKLYACLMKGGSSFLVFEYMANGNLFQALHRQIKDGRPELDWFQRYRIAVGAAKGIAYLHHDCSPPIIHRDIKSSNILLDEDYEPKIADFGIAKTVDKSHNGPNCSRIAGTHGYIAPELAYTLKVSEKTDVYSFGVVLLEIVTGRRPLEDEYGEGRDIVHWTLTHLSDRENVLKVLDDKVVSSSIEDDMIKVLKVAVLCTAKLPSLRPTMREAVSMLDDAEPRTLRYPEDGAIRKEGPSSVKFSVTSISYKVKPQSLM</sequence>
<dbReference type="SUPFAM" id="SSF56112">
    <property type="entry name" value="Protein kinase-like (PK-like)"/>
    <property type="match status" value="1"/>
</dbReference>
<evidence type="ECO:0000256" key="10">
    <source>
        <dbReference type="ARBA" id="ARBA00022729"/>
    </source>
</evidence>
<evidence type="ECO:0000256" key="1">
    <source>
        <dbReference type="ARBA" id="ARBA00004162"/>
    </source>
</evidence>
<dbReference type="FunFam" id="3.80.10.10:FF:000383">
    <property type="entry name" value="Leucine-rich repeat receptor protein kinase EMS1"/>
    <property type="match status" value="1"/>
</dbReference>
<keyword evidence="24" id="KW-0829">Tyrosine-protein kinase</keyword>
<keyword evidence="17 24" id="KW-0675">Receptor</keyword>
<dbReference type="PROSITE" id="PS00107">
    <property type="entry name" value="PROTEIN_KINASE_ATP"/>
    <property type="match status" value="1"/>
</dbReference>
<keyword evidence="14 19" id="KW-0067">ATP-binding</keyword>
<evidence type="ECO:0000256" key="20">
    <source>
        <dbReference type="SAM" id="Phobius"/>
    </source>
</evidence>
<dbReference type="PROSITE" id="PS50011">
    <property type="entry name" value="PROTEIN_KINASE_DOM"/>
    <property type="match status" value="1"/>
</dbReference>
<evidence type="ECO:0000256" key="15">
    <source>
        <dbReference type="ARBA" id="ARBA00022989"/>
    </source>
</evidence>
<evidence type="ECO:0000256" key="2">
    <source>
        <dbReference type="ARBA" id="ARBA00008684"/>
    </source>
</evidence>
<evidence type="ECO:0000256" key="6">
    <source>
        <dbReference type="ARBA" id="ARBA00022553"/>
    </source>
</evidence>
<dbReference type="PROSITE" id="PS00108">
    <property type="entry name" value="PROTEIN_KINASE_ST"/>
    <property type="match status" value="1"/>
</dbReference>
<dbReference type="GO" id="GO:0033612">
    <property type="term" value="F:receptor serine/threonine kinase binding"/>
    <property type="evidence" value="ECO:0007669"/>
    <property type="project" value="TreeGrafter"/>
</dbReference>
<evidence type="ECO:0000256" key="18">
    <source>
        <dbReference type="ARBA" id="ARBA00023180"/>
    </source>
</evidence>
<dbReference type="InterPro" id="IPR032675">
    <property type="entry name" value="LRR_dom_sf"/>
</dbReference>
<evidence type="ECO:0000256" key="17">
    <source>
        <dbReference type="ARBA" id="ARBA00023170"/>
    </source>
</evidence>
<dbReference type="GO" id="GO:0004713">
    <property type="term" value="F:protein tyrosine kinase activity"/>
    <property type="evidence" value="ECO:0007669"/>
    <property type="project" value="UniProtKB-KW"/>
</dbReference>
<dbReference type="AlphaFoldDB" id="A0A8B8NK53"/>